<dbReference type="Proteomes" id="UP000281553">
    <property type="component" value="Unassembled WGS sequence"/>
</dbReference>
<dbReference type="PANTHER" id="PTHR18937:SF12">
    <property type="entry name" value="STRUCTURAL MAINTENANCE OF CHROMOSOMES PROTEIN"/>
    <property type="match status" value="1"/>
</dbReference>
<organism evidence="12 13">
    <name type="scientific">Dibothriocephalus latus</name>
    <name type="common">Fish tapeworm</name>
    <name type="synonym">Diphyllobothrium latum</name>
    <dbReference type="NCBI Taxonomy" id="60516"/>
    <lineage>
        <taxon>Eukaryota</taxon>
        <taxon>Metazoa</taxon>
        <taxon>Spiralia</taxon>
        <taxon>Lophotrochozoa</taxon>
        <taxon>Platyhelminthes</taxon>
        <taxon>Cestoda</taxon>
        <taxon>Eucestoda</taxon>
        <taxon>Diphyllobothriidea</taxon>
        <taxon>Diphyllobothriidae</taxon>
        <taxon>Dibothriocephalus</taxon>
    </lineage>
</organism>
<evidence type="ECO:0000256" key="9">
    <source>
        <dbReference type="ARBA" id="ARBA00023306"/>
    </source>
</evidence>
<dbReference type="Pfam" id="PF02463">
    <property type="entry name" value="SMC_N"/>
    <property type="match status" value="1"/>
</dbReference>
<dbReference type="FunFam" id="3.40.50.300:FF:000564">
    <property type="entry name" value="Structural maintenance of chromosomes 1A"/>
    <property type="match status" value="1"/>
</dbReference>
<proteinExistence type="inferred from homology"/>
<dbReference type="OrthoDB" id="413649at2759"/>
<dbReference type="GO" id="GO:0003677">
    <property type="term" value="F:DNA binding"/>
    <property type="evidence" value="ECO:0007669"/>
    <property type="project" value="TreeGrafter"/>
</dbReference>
<evidence type="ECO:0000256" key="2">
    <source>
        <dbReference type="ARBA" id="ARBA00004286"/>
    </source>
</evidence>
<gene>
    <name evidence="12" type="ORF">DILT_LOCUS8596</name>
</gene>
<evidence type="ECO:0000256" key="3">
    <source>
        <dbReference type="ARBA" id="ARBA00005597"/>
    </source>
</evidence>
<dbReference type="AlphaFoldDB" id="A0A3P7L5Q8"/>
<evidence type="ECO:0000256" key="10">
    <source>
        <dbReference type="SAM" id="Coils"/>
    </source>
</evidence>
<dbReference type="PANTHER" id="PTHR18937">
    <property type="entry name" value="STRUCTURAL MAINTENANCE OF CHROMOSOMES SMC FAMILY MEMBER"/>
    <property type="match status" value="1"/>
</dbReference>
<evidence type="ECO:0000256" key="6">
    <source>
        <dbReference type="ARBA" id="ARBA00022776"/>
    </source>
</evidence>
<comment type="subcellular location">
    <subcellularLocation>
        <location evidence="2">Chromosome</location>
    </subcellularLocation>
    <subcellularLocation>
        <location evidence="1">Nucleus</location>
    </subcellularLocation>
</comment>
<evidence type="ECO:0000256" key="5">
    <source>
        <dbReference type="ARBA" id="ARBA00022618"/>
    </source>
</evidence>
<evidence type="ECO:0000259" key="11">
    <source>
        <dbReference type="Pfam" id="PF02463"/>
    </source>
</evidence>
<dbReference type="GO" id="GO:0005524">
    <property type="term" value="F:ATP binding"/>
    <property type="evidence" value="ECO:0007669"/>
    <property type="project" value="InterPro"/>
</dbReference>
<evidence type="ECO:0000313" key="13">
    <source>
        <dbReference type="Proteomes" id="UP000281553"/>
    </source>
</evidence>
<evidence type="ECO:0000256" key="1">
    <source>
        <dbReference type="ARBA" id="ARBA00004123"/>
    </source>
</evidence>
<dbReference type="GO" id="GO:0016887">
    <property type="term" value="F:ATP hydrolysis activity"/>
    <property type="evidence" value="ECO:0007669"/>
    <property type="project" value="InterPro"/>
</dbReference>
<reference evidence="12 13" key="1">
    <citation type="submission" date="2018-11" db="EMBL/GenBank/DDBJ databases">
        <authorList>
            <consortium name="Pathogen Informatics"/>
        </authorList>
    </citation>
    <scope>NUCLEOTIDE SEQUENCE [LARGE SCALE GENOMIC DNA]</scope>
</reference>
<keyword evidence="6" id="KW-0498">Mitosis</keyword>
<keyword evidence="8" id="KW-0539">Nucleus</keyword>
<dbReference type="InterPro" id="IPR027417">
    <property type="entry name" value="P-loop_NTPase"/>
</dbReference>
<name>A0A3P7L5Q8_DIBLA</name>
<dbReference type="GO" id="GO:0051301">
    <property type="term" value="P:cell division"/>
    <property type="evidence" value="ECO:0007669"/>
    <property type="project" value="UniProtKB-KW"/>
</dbReference>
<keyword evidence="7 10" id="KW-0175">Coiled coil</keyword>
<keyword evidence="5" id="KW-0132">Cell division</keyword>
<dbReference type="GO" id="GO:0008278">
    <property type="term" value="C:cohesin complex"/>
    <property type="evidence" value="ECO:0007669"/>
    <property type="project" value="InterPro"/>
</dbReference>
<feature type="domain" description="RecF/RecN/SMC N-terminal" evidence="11">
    <location>
        <begin position="8"/>
        <end position="132"/>
    </location>
</feature>
<protein>
    <recommendedName>
        <fullName evidence="11">RecF/RecN/SMC N-terminal domain-containing protein</fullName>
    </recommendedName>
</protein>
<evidence type="ECO:0000256" key="4">
    <source>
        <dbReference type="ARBA" id="ARBA00022454"/>
    </source>
</evidence>
<evidence type="ECO:0000256" key="8">
    <source>
        <dbReference type="ARBA" id="ARBA00023242"/>
    </source>
</evidence>
<dbReference type="GO" id="GO:0005634">
    <property type="term" value="C:nucleus"/>
    <property type="evidence" value="ECO:0007669"/>
    <property type="project" value="UniProtKB-SubCell"/>
</dbReference>
<feature type="coiled-coil region" evidence="10">
    <location>
        <begin position="165"/>
        <end position="213"/>
    </location>
</feature>
<dbReference type="EMBL" id="UYRU01054676">
    <property type="protein sequence ID" value="VDN12765.1"/>
    <property type="molecule type" value="Genomic_DNA"/>
</dbReference>
<evidence type="ECO:0000313" key="12">
    <source>
        <dbReference type="EMBL" id="VDN12765.1"/>
    </source>
</evidence>
<keyword evidence="13" id="KW-1185">Reference proteome</keyword>
<accession>A0A3P7L5Q8</accession>
<dbReference type="CDD" id="cd03275">
    <property type="entry name" value="ABC_SMC1_euk"/>
    <property type="match status" value="1"/>
</dbReference>
<dbReference type="InterPro" id="IPR003395">
    <property type="entry name" value="RecF/RecN/SMC_N"/>
</dbReference>
<dbReference type="GO" id="GO:0007062">
    <property type="term" value="P:sister chromatid cohesion"/>
    <property type="evidence" value="ECO:0007669"/>
    <property type="project" value="InterPro"/>
</dbReference>
<dbReference type="InterPro" id="IPR028468">
    <property type="entry name" value="Smc1_ABC"/>
</dbReference>
<dbReference type="Gene3D" id="3.40.50.300">
    <property type="entry name" value="P-loop containing nucleotide triphosphate hydrolases"/>
    <property type="match status" value="1"/>
</dbReference>
<sequence>MVSNCGRLKYIELDNYKSYKGKQVIGPFSTFTAVIGPNGSGKSNLMDAISFVLGERTRHLRVTRLSDLIHGSVVGKPVAKTASVTAVYEMPDGTERRFSRYISGNTSEYRIDGTPVKVDEYAEALEKIHIFMKVKNFLIFQGAVESIAMKNARERCQMFEEISRSAELKEEYDRSKAEMQKLEEEAAFNLNKKKNIVAERKEARIEIDEAEKYRRLNHDLVRAYSTTSRF</sequence>
<comment type="similarity">
    <text evidence="3">Belongs to the SMC family. SMC1 subfamily.</text>
</comment>
<keyword evidence="4" id="KW-0158">Chromosome</keyword>
<evidence type="ECO:0000256" key="7">
    <source>
        <dbReference type="ARBA" id="ARBA00023054"/>
    </source>
</evidence>
<dbReference type="SUPFAM" id="SSF52540">
    <property type="entry name" value="P-loop containing nucleoside triphosphate hydrolases"/>
    <property type="match status" value="1"/>
</dbReference>
<keyword evidence="9" id="KW-0131">Cell cycle</keyword>